<dbReference type="GO" id="GO:0008017">
    <property type="term" value="F:microtubule binding"/>
    <property type="evidence" value="ECO:0007669"/>
    <property type="project" value="TreeGrafter"/>
</dbReference>
<dbReference type="PRINTS" id="PR02043">
    <property type="entry name" value="CANCERSCCP1"/>
</dbReference>
<evidence type="ECO:0000313" key="1">
    <source>
        <dbReference type="EMBL" id="KAG0579964.1"/>
    </source>
</evidence>
<organism evidence="1 2">
    <name type="scientific">Ceratodon purpureus</name>
    <name type="common">Fire moss</name>
    <name type="synonym">Dicranum purpureum</name>
    <dbReference type="NCBI Taxonomy" id="3225"/>
    <lineage>
        <taxon>Eukaryota</taxon>
        <taxon>Viridiplantae</taxon>
        <taxon>Streptophyta</taxon>
        <taxon>Embryophyta</taxon>
        <taxon>Bryophyta</taxon>
        <taxon>Bryophytina</taxon>
        <taxon>Bryopsida</taxon>
        <taxon>Dicranidae</taxon>
        <taxon>Pseudoditrichales</taxon>
        <taxon>Ditrichaceae</taxon>
        <taxon>Ceratodon</taxon>
    </lineage>
</organism>
<reference evidence="1" key="1">
    <citation type="submission" date="2020-06" db="EMBL/GenBank/DDBJ databases">
        <title>WGS assembly of Ceratodon purpureus strain R40.</title>
        <authorList>
            <person name="Carey S.B."/>
            <person name="Jenkins J."/>
            <person name="Shu S."/>
            <person name="Lovell J.T."/>
            <person name="Sreedasyam A."/>
            <person name="Maumus F."/>
            <person name="Tiley G.P."/>
            <person name="Fernandez-Pozo N."/>
            <person name="Barry K."/>
            <person name="Chen C."/>
            <person name="Wang M."/>
            <person name="Lipzen A."/>
            <person name="Daum C."/>
            <person name="Saski C.A."/>
            <person name="Payton A.C."/>
            <person name="Mcbreen J.C."/>
            <person name="Conrad R.E."/>
            <person name="Kollar L.M."/>
            <person name="Olsson S."/>
            <person name="Huttunen S."/>
            <person name="Landis J.B."/>
            <person name="Wickett N.J."/>
            <person name="Johnson M.G."/>
            <person name="Rensing S.A."/>
            <person name="Grimwood J."/>
            <person name="Schmutz J."/>
            <person name="Mcdaniel S.F."/>
        </authorList>
    </citation>
    <scope>NUCLEOTIDE SEQUENCE</scope>
    <source>
        <strain evidence="1">R40</strain>
    </source>
</reference>
<sequence>MPLGGVFVIDVLGIPAESKVVQKWTLENLATSTEIQYLGYPIPAVGQTAPSAQQLLNLLPFEIDIILPSFIIHWNPNPEIGWWDTITETWQTEGVSDIAYNHETFKVLFQTTKAKPHAVIQSRVREYPYKSWNCRPTSEKTALFTLKTVMSEVVFKVGDGWCQLVQPSFPVVADLLTQQFPPKVLLQQLSRRGLQIMPEDDDAQYCGVKVKVSDVQRLIQTTSSCNYLLMQDRTPLPC</sequence>
<accession>A0A8T0I8N8</accession>
<comment type="caution">
    <text evidence="1">The sequence shown here is derived from an EMBL/GenBank/DDBJ whole genome shotgun (WGS) entry which is preliminary data.</text>
</comment>
<dbReference type="GO" id="GO:0005930">
    <property type="term" value="C:axoneme"/>
    <property type="evidence" value="ECO:0007669"/>
    <property type="project" value="TreeGrafter"/>
</dbReference>
<dbReference type="Proteomes" id="UP000822688">
    <property type="component" value="Chromosome 4"/>
</dbReference>
<dbReference type="InterPro" id="IPR023247">
    <property type="entry name" value="IC97/Dnai7-like"/>
</dbReference>
<dbReference type="PANTHER" id="PTHR20929">
    <property type="entry name" value="LUNG ADENOMA SUSCEPTIBILITY 1-RELATED"/>
    <property type="match status" value="1"/>
</dbReference>
<dbReference type="AlphaFoldDB" id="A0A8T0I8N8"/>
<name>A0A8T0I8N8_CERPU</name>
<gene>
    <name evidence="1" type="ORF">KC19_4G138500</name>
</gene>
<dbReference type="EMBL" id="CM026424">
    <property type="protein sequence ID" value="KAG0579964.1"/>
    <property type="molecule type" value="Genomic_DNA"/>
</dbReference>
<keyword evidence="2" id="KW-1185">Reference proteome</keyword>
<evidence type="ECO:0000313" key="2">
    <source>
        <dbReference type="Proteomes" id="UP000822688"/>
    </source>
</evidence>
<proteinExistence type="predicted"/>
<dbReference type="PANTHER" id="PTHR20929:SF11">
    <property type="entry name" value="DYNEIN AXONEMAL INTERMEDIATE CHAIN 7"/>
    <property type="match status" value="1"/>
</dbReference>
<protein>
    <submittedName>
        <fullName evidence="1">Uncharacterized protein</fullName>
    </submittedName>
</protein>
<dbReference type="GO" id="GO:0048487">
    <property type="term" value="F:beta-tubulin binding"/>
    <property type="evidence" value="ECO:0007669"/>
    <property type="project" value="TreeGrafter"/>
</dbReference>